<comment type="caution">
    <text evidence="1">The sequence shown here is derived from an EMBL/GenBank/DDBJ whole genome shotgun (WGS) entry which is preliminary data.</text>
</comment>
<sequence length="136" mass="15567">MDIILEVDSNGLRKNGYQIRNVESYKTLSEIRLDSDGLLKSGHQIKGAKAHKTLSEIVLDSDGLLKSRYQIRVKNTCKRLKENVQRKDGKMRTGHQQMGHLGKVLHYLKKLENESDTLYFHDCVKLWPILSGASMD</sequence>
<evidence type="ECO:0000313" key="2">
    <source>
        <dbReference type="Proteomes" id="UP000663874"/>
    </source>
</evidence>
<reference evidence="1" key="1">
    <citation type="submission" date="2021-02" db="EMBL/GenBank/DDBJ databases">
        <authorList>
            <person name="Nowell W R."/>
        </authorList>
    </citation>
    <scope>NUCLEOTIDE SEQUENCE</scope>
</reference>
<gene>
    <name evidence="1" type="ORF">FNK824_LOCUS38846</name>
</gene>
<dbReference type="AlphaFoldDB" id="A0A820EYT1"/>
<feature type="non-terminal residue" evidence="1">
    <location>
        <position position="1"/>
    </location>
</feature>
<organism evidence="1 2">
    <name type="scientific">Rotaria sordida</name>
    <dbReference type="NCBI Taxonomy" id="392033"/>
    <lineage>
        <taxon>Eukaryota</taxon>
        <taxon>Metazoa</taxon>
        <taxon>Spiralia</taxon>
        <taxon>Gnathifera</taxon>
        <taxon>Rotifera</taxon>
        <taxon>Eurotatoria</taxon>
        <taxon>Bdelloidea</taxon>
        <taxon>Philodinida</taxon>
        <taxon>Philodinidae</taxon>
        <taxon>Rotaria</taxon>
    </lineage>
</organism>
<dbReference type="EMBL" id="CAJOBE010023273">
    <property type="protein sequence ID" value="CAF4256069.1"/>
    <property type="molecule type" value="Genomic_DNA"/>
</dbReference>
<dbReference type="Proteomes" id="UP000663874">
    <property type="component" value="Unassembled WGS sequence"/>
</dbReference>
<name>A0A820EYT1_9BILA</name>
<evidence type="ECO:0000313" key="1">
    <source>
        <dbReference type="EMBL" id="CAF4256069.1"/>
    </source>
</evidence>
<proteinExistence type="predicted"/>
<accession>A0A820EYT1</accession>
<protein>
    <submittedName>
        <fullName evidence="1">Uncharacterized protein</fullName>
    </submittedName>
</protein>